<dbReference type="InterPro" id="IPR015943">
    <property type="entry name" value="WD40/YVTN_repeat-like_dom_sf"/>
</dbReference>
<dbReference type="InterPro" id="IPR036322">
    <property type="entry name" value="WD40_repeat_dom_sf"/>
</dbReference>
<proteinExistence type="predicted"/>
<dbReference type="HOGENOM" id="CLU_314231_0_0_1"/>
<evidence type="ECO:0000256" key="1">
    <source>
        <dbReference type="ARBA" id="ARBA00022574"/>
    </source>
</evidence>
<sequence>MFQDIIYKQPYSRCKSISYLPSKNLIASTHYDGTITYITYQSNSIKKTVVKVTDEPIRTSTFMNEYLVIGTDEGKLMIYNYDILIYTVQAHKDFVRRVSYSKGHILSASDDCTCKLWKVDFQLLSNLSAHTFSQGCLSLLLTFDKHTHFVMDCCFKEDQADDEFSFISDINKENVEAIENEINRKNLDKVGGFDNEELDADGFVNEDNASVFIDNDQSRQPSVSSFKKSLHNVHKQIQRTPSGLMKNLKFVTCSLDHTIHEYNIYNNTPMIMTGHADGINSVCYVNDYIVTASDDLTTKIYDNYKCIYTIRGHTENIVIVRAFPKRNPLFFITGSEDGWIKIYDSKTWKLLSNIHAGSRVWDITFFDGYLWAACDDSIVGYKILEMSRFVEMFGDRIYYTQNSKLNLFKIPSNVSGINLFDNKEANNVFEKSNLKEPGKVNNLIDKKVAHSLKISIPSTDNLFSISNLKKEVTELDENLMKLVVSKKFIALIFDSYFSVYSILGFRFRYKNNGQRVFFVSDKSFVFSKDNSGVVNDPSEIISTITLIEDFKEKASFSVTGVLIQSYQSKNISNIDNTDLESFRMPKNNVMHFVQNNDQLIIYLNNSPILKLSGCFNEFQACENKNFIYCIANNKIVVLKINYEFVKDLLEQEICCLECDDHYEILGELNCKPTKTVLSENVLFYNESNKIYYILEILNMTNNKLKLISIDTHNMGTMLGINDKCMYTLQNDIIEKRIDYELIRYQHKVLQDFTNDPTKYQIKSTFLAHKKTQTDTNHAENILLNYYTDEIMSFFMSFKLYSKALEFCKDINTKFNILVKLNMLDDAYKLASDKNKLQILLKCYMKLRIYDKAAVCANRIQDYPTMFLIVSLLNSTSSDSDKVLSRVLLDIIVKKSNNKNLVLMCAVKLGNSSLVGSCLKGTEFASLFNENY</sequence>
<evidence type="ECO:0000313" key="5">
    <source>
        <dbReference type="Proteomes" id="UP000003163"/>
    </source>
</evidence>
<feature type="repeat" description="WD" evidence="3">
    <location>
        <begin position="272"/>
        <end position="302"/>
    </location>
</feature>
<dbReference type="Gene3D" id="1.25.40.470">
    <property type="match status" value="1"/>
</dbReference>
<dbReference type="Proteomes" id="UP000003163">
    <property type="component" value="Unassembled WGS sequence"/>
</dbReference>
<organism evidence="4 5">
    <name type="scientific">Edhazardia aedis (strain USNM 41457)</name>
    <name type="common">Microsporidian parasite</name>
    <dbReference type="NCBI Taxonomy" id="1003232"/>
    <lineage>
        <taxon>Eukaryota</taxon>
        <taxon>Fungi</taxon>
        <taxon>Fungi incertae sedis</taxon>
        <taxon>Microsporidia</taxon>
        <taxon>Edhazardia</taxon>
    </lineage>
</organism>
<keyword evidence="5" id="KW-1185">Reference proteome</keyword>
<dbReference type="GO" id="GO:0030126">
    <property type="term" value="C:COPI vesicle coat"/>
    <property type="evidence" value="ECO:0007669"/>
    <property type="project" value="TreeGrafter"/>
</dbReference>
<dbReference type="PANTHER" id="PTHR19876">
    <property type="entry name" value="COATOMER"/>
    <property type="match status" value="1"/>
</dbReference>
<dbReference type="InterPro" id="IPR050844">
    <property type="entry name" value="Coatomer_complex_subunit"/>
</dbReference>
<dbReference type="SMART" id="SM00320">
    <property type="entry name" value="WD40"/>
    <property type="match status" value="6"/>
</dbReference>
<keyword evidence="2" id="KW-0677">Repeat</keyword>
<dbReference type="GO" id="GO:0006886">
    <property type="term" value="P:intracellular protein transport"/>
    <property type="evidence" value="ECO:0007669"/>
    <property type="project" value="TreeGrafter"/>
</dbReference>
<dbReference type="VEuPathDB" id="MicrosporidiaDB:EDEG_01323"/>
<feature type="repeat" description="WD" evidence="3">
    <location>
        <begin position="88"/>
        <end position="120"/>
    </location>
</feature>
<accession>J8ZXN5</accession>
<dbReference type="GO" id="GO:0006888">
    <property type="term" value="P:endoplasmic reticulum to Golgi vesicle-mediated transport"/>
    <property type="evidence" value="ECO:0007669"/>
    <property type="project" value="TreeGrafter"/>
</dbReference>
<dbReference type="SUPFAM" id="SSF50978">
    <property type="entry name" value="WD40 repeat-like"/>
    <property type="match status" value="1"/>
</dbReference>
<dbReference type="Gene3D" id="2.130.10.10">
    <property type="entry name" value="YVTN repeat-like/Quinoprotein amine dehydrogenase"/>
    <property type="match status" value="2"/>
</dbReference>
<evidence type="ECO:0000256" key="2">
    <source>
        <dbReference type="ARBA" id="ARBA00022737"/>
    </source>
</evidence>
<reference evidence="4" key="1">
    <citation type="submission" date="2011-08" db="EMBL/GenBank/DDBJ databases">
        <authorList>
            <person name="Liu Z.J."/>
            <person name="Shi F.L."/>
            <person name="Lu J.Q."/>
            <person name="Li M."/>
            <person name="Wang Z.L."/>
        </authorList>
    </citation>
    <scope>NUCLEOTIDE SEQUENCE [LARGE SCALE GENOMIC DNA]</scope>
    <source>
        <strain evidence="4">USNM 41457</strain>
    </source>
</reference>
<dbReference type="AlphaFoldDB" id="J8ZXN5"/>
<dbReference type="InParanoid" id="J8ZXN5"/>
<evidence type="ECO:0000313" key="4">
    <source>
        <dbReference type="EMBL" id="EJW04453.1"/>
    </source>
</evidence>
<gene>
    <name evidence="4" type="ORF">EDEG_01323</name>
</gene>
<dbReference type="OrthoDB" id="10261470at2759"/>
<protein>
    <submittedName>
        <fullName evidence="4">Uncharacterized protein</fullName>
    </submittedName>
</protein>
<dbReference type="OMA" id="HIINERA"/>
<reference evidence="4" key="2">
    <citation type="submission" date="2015-07" db="EMBL/GenBank/DDBJ databases">
        <title>MeaNS - Measles Nucleotide Surveillance Program.</title>
        <authorList>
            <person name="Tran T."/>
            <person name="Druce J."/>
        </authorList>
    </citation>
    <scope>NUCLEOTIDE SEQUENCE</scope>
    <source>
        <strain evidence="4">USNM 41457</strain>
    </source>
</reference>
<dbReference type="EMBL" id="AFBI03000018">
    <property type="protein sequence ID" value="EJW04453.1"/>
    <property type="molecule type" value="Genomic_DNA"/>
</dbReference>
<evidence type="ECO:0000256" key="3">
    <source>
        <dbReference type="PROSITE-ProRule" id="PRU00221"/>
    </source>
</evidence>
<dbReference type="STRING" id="1003232.J8ZXN5"/>
<dbReference type="GO" id="GO:0006891">
    <property type="term" value="P:intra-Golgi vesicle-mediated transport"/>
    <property type="evidence" value="ECO:0007669"/>
    <property type="project" value="TreeGrafter"/>
</dbReference>
<dbReference type="PROSITE" id="PS50082">
    <property type="entry name" value="WD_REPEATS_2"/>
    <property type="match status" value="2"/>
</dbReference>
<dbReference type="InterPro" id="IPR001680">
    <property type="entry name" value="WD40_rpt"/>
</dbReference>
<comment type="caution">
    <text evidence="4">The sequence shown here is derived from an EMBL/GenBank/DDBJ whole genome shotgun (WGS) entry which is preliminary data.</text>
</comment>
<dbReference type="Pfam" id="PF00400">
    <property type="entry name" value="WD40"/>
    <property type="match status" value="3"/>
</dbReference>
<name>J8ZXN5_EDHAE</name>
<keyword evidence="1 3" id="KW-0853">WD repeat</keyword>
<dbReference type="GO" id="GO:0006890">
    <property type="term" value="P:retrograde vesicle-mediated transport, Golgi to endoplasmic reticulum"/>
    <property type="evidence" value="ECO:0007669"/>
    <property type="project" value="TreeGrafter"/>
</dbReference>
<dbReference type="PANTHER" id="PTHR19876:SF68">
    <property type="entry name" value="COATOMER SUBUNIT BETA'-2"/>
    <property type="match status" value="1"/>
</dbReference>